<feature type="compositionally biased region" description="Basic and acidic residues" evidence="1">
    <location>
        <begin position="87"/>
        <end position="96"/>
    </location>
</feature>
<feature type="region of interest" description="Disordered" evidence="1">
    <location>
        <begin position="47"/>
        <end position="180"/>
    </location>
</feature>
<evidence type="ECO:0000259" key="2">
    <source>
        <dbReference type="Pfam" id="PF05627"/>
    </source>
</evidence>
<dbReference type="PANTHER" id="PTHR33159">
    <property type="entry name" value="RPM1-INTERACTING PROTEIN 4 (RIN4) FAMILY PROTEIN"/>
    <property type="match status" value="1"/>
</dbReference>
<gene>
    <name evidence="3" type="ORF">DM860_001566</name>
</gene>
<accession>A0A328ECP6</accession>
<dbReference type="InterPro" id="IPR008700">
    <property type="entry name" value="TypeIII_avirulence_cleave"/>
</dbReference>
<sequence length="274" mass="30061">MAQLQSPTHGDWESLGVTADTGNWENEGNIQKSNNTNLLILQEDLSNAKLSDSPHHQLSGGKPGSNKIDSETLKRPAPLKLKHVRKLSREEGDFQRSTDSPSRVENAGRRTPFESPRHRNAGDNTPRRASRQGDRSLEVSPLHAHSHPPRLGGGGGKGGISGVSSPSWERRGSSEGVRGLIAPVTPSRTRLRPVIKGDETPDHSSVVPKFGDWDETDPSSADQFTQVFEKVRDEKQNEAGKVPVKTTESTDPNSERHYRNENSKGCSCFPWLGK</sequence>
<feature type="region of interest" description="Disordered" evidence="1">
    <location>
        <begin position="233"/>
        <end position="274"/>
    </location>
</feature>
<comment type="caution">
    <text evidence="3">The sequence shown here is derived from an EMBL/GenBank/DDBJ whole genome shotgun (WGS) entry which is preliminary data.</text>
</comment>
<dbReference type="Proteomes" id="UP000249390">
    <property type="component" value="Unassembled WGS sequence"/>
</dbReference>
<name>A0A328ECP6_9ASTE</name>
<evidence type="ECO:0000256" key="1">
    <source>
        <dbReference type="SAM" id="MobiDB-lite"/>
    </source>
</evidence>
<protein>
    <recommendedName>
        <fullName evidence="2">RIN4 pathogenic type III effector avirulence factor Avr cleavage site domain-containing protein</fullName>
    </recommendedName>
</protein>
<dbReference type="Pfam" id="PF05627">
    <property type="entry name" value="AvrRpt-cleavage"/>
    <property type="match status" value="1"/>
</dbReference>
<feature type="region of interest" description="Disordered" evidence="1">
    <location>
        <begin position="194"/>
        <end position="220"/>
    </location>
</feature>
<feature type="domain" description="RIN4 pathogenic type III effector avirulence factor Avr cleavage site" evidence="2">
    <location>
        <begin position="203"/>
        <end position="236"/>
    </location>
</feature>
<evidence type="ECO:0000313" key="3">
    <source>
        <dbReference type="EMBL" id="RAL54438.1"/>
    </source>
</evidence>
<dbReference type="AlphaFoldDB" id="A0A328ECP6"/>
<evidence type="ECO:0000313" key="4">
    <source>
        <dbReference type="Proteomes" id="UP000249390"/>
    </source>
</evidence>
<organism evidence="3 4">
    <name type="scientific">Cuscuta australis</name>
    <dbReference type="NCBI Taxonomy" id="267555"/>
    <lineage>
        <taxon>Eukaryota</taxon>
        <taxon>Viridiplantae</taxon>
        <taxon>Streptophyta</taxon>
        <taxon>Embryophyta</taxon>
        <taxon>Tracheophyta</taxon>
        <taxon>Spermatophyta</taxon>
        <taxon>Magnoliopsida</taxon>
        <taxon>eudicotyledons</taxon>
        <taxon>Gunneridae</taxon>
        <taxon>Pentapetalae</taxon>
        <taxon>asterids</taxon>
        <taxon>lamiids</taxon>
        <taxon>Solanales</taxon>
        <taxon>Convolvulaceae</taxon>
        <taxon>Cuscuteae</taxon>
        <taxon>Cuscuta</taxon>
        <taxon>Cuscuta subgen. Grammica</taxon>
        <taxon>Cuscuta sect. Cleistogrammica</taxon>
    </lineage>
</organism>
<keyword evidence="4" id="KW-1185">Reference proteome</keyword>
<dbReference type="EMBL" id="NQVE01000009">
    <property type="protein sequence ID" value="RAL54438.1"/>
    <property type="molecule type" value="Genomic_DNA"/>
</dbReference>
<dbReference type="GO" id="GO:0005886">
    <property type="term" value="C:plasma membrane"/>
    <property type="evidence" value="ECO:0007669"/>
    <property type="project" value="TreeGrafter"/>
</dbReference>
<dbReference type="PANTHER" id="PTHR33159:SF74">
    <property type="entry name" value="RPM1-INTERACTING PROTEIN 4-LIKE"/>
    <property type="match status" value="1"/>
</dbReference>
<feature type="region of interest" description="Disordered" evidence="1">
    <location>
        <begin position="1"/>
        <end position="35"/>
    </location>
</feature>
<proteinExistence type="predicted"/>
<reference evidence="3 4" key="1">
    <citation type="submission" date="2018-06" db="EMBL/GenBank/DDBJ databases">
        <title>The Genome of Cuscuta australis (Dodder) Provides Insight into the Evolution of Plant Parasitism.</title>
        <authorList>
            <person name="Liu H."/>
        </authorList>
    </citation>
    <scope>NUCLEOTIDE SEQUENCE [LARGE SCALE GENOMIC DNA]</scope>
    <source>
        <strain evidence="4">cv. Yunnan</strain>
        <tissue evidence="3">Vines</tissue>
    </source>
</reference>
<dbReference type="InterPro" id="IPR040387">
    <property type="entry name" value="RIN4/NOI4"/>
</dbReference>
<feature type="compositionally biased region" description="Polar residues" evidence="1">
    <location>
        <begin position="20"/>
        <end position="35"/>
    </location>
</feature>
<feature type="compositionally biased region" description="Basic and acidic residues" evidence="1">
    <location>
        <begin position="253"/>
        <end position="262"/>
    </location>
</feature>
<feature type="compositionally biased region" description="Gly residues" evidence="1">
    <location>
        <begin position="151"/>
        <end position="161"/>
    </location>
</feature>
<feature type="compositionally biased region" description="Basic and acidic residues" evidence="1">
    <location>
        <begin position="106"/>
        <end position="121"/>
    </location>
</feature>